<keyword evidence="3" id="KW-0963">Cytoplasm</keyword>
<feature type="compositionally biased region" description="Polar residues" evidence="6">
    <location>
        <begin position="146"/>
        <end position="168"/>
    </location>
</feature>
<feature type="region of interest" description="Disordered" evidence="6">
    <location>
        <begin position="51"/>
        <end position="96"/>
    </location>
</feature>
<reference evidence="7" key="1">
    <citation type="submission" date="2022-11" db="EMBL/GenBank/DDBJ databases">
        <title>Genome Sequence of Cubamyces cubensis.</title>
        <authorList>
            <person name="Buettner E."/>
        </authorList>
    </citation>
    <scope>NUCLEOTIDE SEQUENCE</scope>
    <source>
        <strain evidence="7">MPL-01</strain>
    </source>
</reference>
<comment type="subcellular location">
    <subcellularLocation>
        <location evidence="1">Cytoplasm</location>
    </subcellularLocation>
</comment>
<keyword evidence="2" id="KW-0880">Kelch repeat</keyword>
<accession>A0AAD7TQN3</accession>
<dbReference type="SUPFAM" id="SSF117281">
    <property type="entry name" value="Kelch motif"/>
    <property type="match status" value="2"/>
</dbReference>
<feature type="region of interest" description="Disordered" evidence="6">
    <location>
        <begin position="142"/>
        <end position="168"/>
    </location>
</feature>
<comment type="caution">
    <text evidence="7">The sequence shown here is derived from an EMBL/GenBank/DDBJ whole genome shotgun (WGS) entry which is preliminary data.</text>
</comment>
<dbReference type="PANTHER" id="PTHR46093">
    <property type="entry name" value="ACYL-COA-BINDING DOMAIN-CONTAINING PROTEIN 5"/>
    <property type="match status" value="1"/>
</dbReference>
<evidence type="ECO:0000256" key="2">
    <source>
        <dbReference type="ARBA" id="ARBA00022441"/>
    </source>
</evidence>
<sequence length="539" mass="57805">MDSAPSARSGHGMVSHDAKIFVFGGLGKPPARTNSERETVYVLDTALLHPSSTSGAAPVESSSGVQSVARGSSEPETISISSAQAETGSVAPSRYSNVSSANAEAGSEADKETFGRNLQVFGPDNTSSPIRDSVTKGRLDAGLQVQDPNGTRSSLTQSGSSQHTSYPWSQRRLLLLPPATVSKPGVASPTSPSPSPFPRYGHSLPVNATSSAELFLFGGLSGRTMRNDLYLISGRDLSATLLQTTGEIPSPRVGHASALVGSVLIVWGGHTKTSGKSKFTDEQDDSLYLLNLVTREWTRVALYEPSPVGRYGHAVTMVGSKFYVFGGQVDGKFLNDLWSFDLNSLRTKATWELVEPVEGSPRPPKRTSHTCVTFGKKIILFGGTDCQYHYNDTWAFDTTANTWTELACIGFIPSPREGHSAAIVDDVMYVFGGRYVDGKDLGELGALDLSNQRWYMFQNMGPAPSPRSGHAMASMGSQVFVLGGESMDSEEPEDPTLVHVLNTEPIRFPNSKKPPPALNANKTPGARACEINCYIEYAL</sequence>
<keyword evidence="5" id="KW-0175">Coiled coil</keyword>
<dbReference type="PANTHER" id="PTHR46093:SF18">
    <property type="entry name" value="FIBRONECTIN TYPE-III DOMAIN-CONTAINING PROTEIN"/>
    <property type="match status" value="1"/>
</dbReference>
<proteinExistence type="predicted"/>
<evidence type="ECO:0000256" key="6">
    <source>
        <dbReference type="SAM" id="MobiDB-lite"/>
    </source>
</evidence>
<dbReference type="GO" id="GO:0005737">
    <property type="term" value="C:cytoplasm"/>
    <property type="evidence" value="ECO:0007669"/>
    <property type="project" value="UniProtKB-SubCell"/>
</dbReference>
<feature type="compositionally biased region" description="Polar residues" evidence="6">
    <location>
        <begin position="51"/>
        <end position="87"/>
    </location>
</feature>
<evidence type="ECO:0000256" key="5">
    <source>
        <dbReference type="ARBA" id="ARBA00023054"/>
    </source>
</evidence>
<dbReference type="FunFam" id="2.120.10.80:FF:000049">
    <property type="entry name" value="Cell polarity protein (Tea1)"/>
    <property type="match status" value="1"/>
</dbReference>
<dbReference type="Pfam" id="PF24681">
    <property type="entry name" value="Kelch_KLHDC2_KLHL20_DRC7"/>
    <property type="match status" value="1"/>
</dbReference>
<dbReference type="Proteomes" id="UP001215151">
    <property type="component" value="Unassembled WGS sequence"/>
</dbReference>
<dbReference type="EMBL" id="JAPEVG010000186">
    <property type="protein sequence ID" value="KAJ8474496.1"/>
    <property type="molecule type" value="Genomic_DNA"/>
</dbReference>
<keyword evidence="8" id="KW-1185">Reference proteome</keyword>
<evidence type="ECO:0000313" key="8">
    <source>
        <dbReference type="Proteomes" id="UP001215151"/>
    </source>
</evidence>
<gene>
    <name evidence="7" type="ORF">ONZ51_g7169</name>
</gene>
<dbReference type="AlphaFoldDB" id="A0AAD7TQN3"/>
<evidence type="ECO:0000313" key="7">
    <source>
        <dbReference type="EMBL" id="KAJ8474496.1"/>
    </source>
</evidence>
<evidence type="ECO:0008006" key="9">
    <source>
        <dbReference type="Google" id="ProtNLM"/>
    </source>
</evidence>
<feature type="region of interest" description="Disordered" evidence="6">
    <location>
        <begin position="180"/>
        <end position="200"/>
    </location>
</feature>
<dbReference type="InterPro" id="IPR015915">
    <property type="entry name" value="Kelch-typ_b-propeller"/>
</dbReference>
<evidence type="ECO:0000256" key="1">
    <source>
        <dbReference type="ARBA" id="ARBA00004496"/>
    </source>
</evidence>
<keyword evidence="4" id="KW-0677">Repeat</keyword>
<organism evidence="7 8">
    <name type="scientific">Trametes cubensis</name>
    <dbReference type="NCBI Taxonomy" id="1111947"/>
    <lineage>
        <taxon>Eukaryota</taxon>
        <taxon>Fungi</taxon>
        <taxon>Dikarya</taxon>
        <taxon>Basidiomycota</taxon>
        <taxon>Agaricomycotina</taxon>
        <taxon>Agaricomycetes</taxon>
        <taxon>Polyporales</taxon>
        <taxon>Polyporaceae</taxon>
        <taxon>Trametes</taxon>
    </lineage>
</organism>
<protein>
    <recommendedName>
        <fullName evidence="9">Galactose oxidase</fullName>
    </recommendedName>
</protein>
<evidence type="ECO:0000256" key="4">
    <source>
        <dbReference type="ARBA" id="ARBA00022737"/>
    </source>
</evidence>
<name>A0AAD7TQN3_9APHY</name>
<dbReference type="Gene3D" id="2.120.10.80">
    <property type="entry name" value="Kelch-type beta propeller"/>
    <property type="match status" value="2"/>
</dbReference>
<evidence type="ECO:0000256" key="3">
    <source>
        <dbReference type="ARBA" id="ARBA00022490"/>
    </source>
</evidence>